<dbReference type="AlphaFoldDB" id="A0A2M7W446"/>
<name>A0A2M7W446_9BACT</name>
<evidence type="ECO:0000256" key="5">
    <source>
        <dbReference type="ARBA" id="ARBA00023136"/>
    </source>
</evidence>
<dbReference type="InterPro" id="IPR050250">
    <property type="entry name" value="Macrolide_Exporter_MacB"/>
</dbReference>
<keyword evidence="4 7" id="KW-1133">Transmembrane helix</keyword>
<evidence type="ECO:0000259" key="9">
    <source>
        <dbReference type="Pfam" id="PF12704"/>
    </source>
</evidence>
<evidence type="ECO:0000256" key="7">
    <source>
        <dbReference type="SAM" id="Phobius"/>
    </source>
</evidence>
<feature type="domain" description="MacB-like periplasmic core" evidence="9">
    <location>
        <begin position="20"/>
        <end position="243"/>
    </location>
</feature>
<dbReference type="EMBL" id="PFQB01000002">
    <property type="protein sequence ID" value="PJA15977.1"/>
    <property type="molecule type" value="Genomic_DNA"/>
</dbReference>
<dbReference type="PANTHER" id="PTHR30572:SF4">
    <property type="entry name" value="ABC TRANSPORTER PERMEASE YTRF"/>
    <property type="match status" value="1"/>
</dbReference>
<accession>A0A2M7W446</accession>
<feature type="transmembrane region" description="Helical" evidence="7">
    <location>
        <begin position="281"/>
        <end position="306"/>
    </location>
</feature>
<evidence type="ECO:0000256" key="6">
    <source>
        <dbReference type="ARBA" id="ARBA00038076"/>
    </source>
</evidence>
<evidence type="ECO:0000256" key="2">
    <source>
        <dbReference type="ARBA" id="ARBA00022475"/>
    </source>
</evidence>
<proteinExistence type="inferred from homology"/>
<comment type="similarity">
    <text evidence="6">Belongs to the ABC-4 integral membrane protein family.</text>
</comment>
<evidence type="ECO:0000313" key="10">
    <source>
        <dbReference type="EMBL" id="PJA15977.1"/>
    </source>
</evidence>
<organism evidence="10 11">
    <name type="scientific">Candidatus Dojkabacteria bacterium CG_4_10_14_0_2_um_filter_Dojkabacteria_WS6_41_15</name>
    <dbReference type="NCBI Taxonomy" id="2014249"/>
    <lineage>
        <taxon>Bacteria</taxon>
        <taxon>Candidatus Dojkabacteria</taxon>
    </lineage>
</organism>
<sequence length="405" mass="43463">MITKLVKVALRDILANKMRSFLTVLGILIGISSVTMMVSIGGSAEEYINQSITSKLGKNLVMIQPGKQSSGGGVSISFSAVLSNFTDIEYGAVKNLVPEYIDYVSRRLNTTALINYAGNEEVALLFVVDPEYFRIVDIQLQSGRYFRIGSDNAKEVIIGQGLARKLFKMQEAVGKRITINARDFVVVGVVEDVGQAAFGGNVLEAYFDTRTYRDSFNKPATVNAVVIGAKETVPIDVLKKQLDRNLRTAHNLLPKEDADFSITTQADIIETSATILGTVTLFITVISAISLLVGGIGIMNIMLVSVKERVKEIGLRKAIGATNQDIQTQILIESVLFSLIGGALGIVLGVASALVIEQLGGLPLFISTNAVITSLGVSSFVGIVFGLYPAIQAGRLSPIEALRSN</sequence>
<evidence type="ECO:0000313" key="11">
    <source>
        <dbReference type="Proteomes" id="UP000228952"/>
    </source>
</evidence>
<evidence type="ECO:0000256" key="1">
    <source>
        <dbReference type="ARBA" id="ARBA00004651"/>
    </source>
</evidence>
<keyword evidence="3 7" id="KW-0812">Transmembrane</keyword>
<dbReference type="GO" id="GO:0005886">
    <property type="term" value="C:plasma membrane"/>
    <property type="evidence" value="ECO:0007669"/>
    <property type="project" value="UniProtKB-SubCell"/>
</dbReference>
<feature type="domain" description="ABC3 transporter permease C-terminal" evidence="8">
    <location>
        <begin position="285"/>
        <end position="398"/>
    </location>
</feature>
<evidence type="ECO:0000256" key="4">
    <source>
        <dbReference type="ARBA" id="ARBA00022989"/>
    </source>
</evidence>
<feature type="transmembrane region" description="Helical" evidence="7">
    <location>
        <begin position="21"/>
        <end position="42"/>
    </location>
</feature>
<dbReference type="InterPro" id="IPR003838">
    <property type="entry name" value="ABC3_permease_C"/>
</dbReference>
<gene>
    <name evidence="10" type="ORF">COX64_00090</name>
</gene>
<evidence type="ECO:0000256" key="3">
    <source>
        <dbReference type="ARBA" id="ARBA00022692"/>
    </source>
</evidence>
<keyword evidence="2" id="KW-1003">Cell membrane</keyword>
<keyword evidence="5 7" id="KW-0472">Membrane</keyword>
<reference evidence="11" key="1">
    <citation type="submission" date="2017-09" db="EMBL/GenBank/DDBJ databases">
        <title>Depth-based differentiation of microbial function through sediment-hosted aquifers and enrichment of novel symbionts in the deep terrestrial subsurface.</title>
        <authorList>
            <person name="Probst A.J."/>
            <person name="Ladd B."/>
            <person name="Jarett J.K."/>
            <person name="Geller-Mcgrath D.E."/>
            <person name="Sieber C.M.K."/>
            <person name="Emerson J.B."/>
            <person name="Anantharaman K."/>
            <person name="Thomas B.C."/>
            <person name="Malmstrom R."/>
            <person name="Stieglmeier M."/>
            <person name="Klingl A."/>
            <person name="Woyke T."/>
            <person name="Ryan C.M."/>
            <person name="Banfield J.F."/>
        </authorList>
    </citation>
    <scope>NUCLEOTIDE SEQUENCE [LARGE SCALE GENOMIC DNA]</scope>
</reference>
<dbReference type="Proteomes" id="UP000228952">
    <property type="component" value="Unassembled WGS sequence"/>
</dbReference>
<comment type="subcellular location">
    <subcellularLocation>
        <location evidence="1">Cell membrane</location>
        <topology evidence="1">Multi-pass membrane protein</topology>
    </subcellularLocation>
</comment>
<dbReference type="Pfam" id="PF02687">
    <property type="entry name" value="FtsX"/>
    <property type="match status" value="1"/>
</dbReference>
<dbReference type="Pfam" id="PF12704">
    <property type="entry name" value="MacB_PCD"/>
    <property type="match status" value="1"/>
</dbReference>
<dbReference type="GO" id="GO:0022857">
    <property type="term" value="F:transmembrane transporter activity"/>
    <property type="evidence" value="ECO:0007669"/>
    <property type="project" value="TreeGrafter"/>
</dbReference>
<dbReference type="PANTHER" id="PTHR30572">
    <property type="entry name" value="MEMBRANE COMPONENT OF TRANSPORTER-RELATED"/>
    <property type="match status" value="1"/>
</dbReference>
<evidence type="ECO:0008006" key="12">
    <source>
        <dbReference type="Google" id="ProtNLM"/>
    </source>
</evidence>
<feature type="transmembrane region" description="Helical" evidence="7">
    <location>
        <begin position="362"/>
        <end position="388"/>
    </location>
</feature>
<comment type="caution">
    <text evidence="10">The sequence shown here is derived from an EMBL/GenBank/DDBJ whole genome shotgun (WGS) entry which is preliminary data.</text>
</comment>
<dbReference type="InterPro" id="IPR025857">
    <property type="entry name" value="MacB_PCD"/>
</dbReference>
<feature type="transmembrane region" description="Helical" evidence="7">
    <location>
        <begin position="335"/>
        <end position="356"/>
    </location>
</feature>
<protein>
    <recommendedName>
        <fullName evidence="12">Multidrug ABC transporter substrate-binding protein</fullName>
    </recommendedName>
</protein>
<evidence type="ECO:0000259" key="8">
    <source>
        <dbReference type="Pfam" id="PF02687"/>
    </source>
</evidence>